<gene>
    <name evidence="2" type="ORF">COX24_04030</name>
</gene>
<dbReference type="EMBL" id="PCSB01000086">
    <property type="protein sequence ID" value="PIP31349.1"/>
    <property type="molecule type" value="Genomic_DNA"/>
</dbReference>
<protein>
    <recommendedName>
        <fullName evidence="1">Type I restriction enzyme R protein N-terminal domain-containing protein</fullName>
    </recommendedName>
</protein>
<organism evidence="2 3">
    <name type="scientific">bacterium (Candidatus Gribaldobacteria) CG23_combo_of_CG06-09_8_20_14_all_37_87_8</name>
    <dbReference type="NCBI Taxonomy" id="2014278"/>
    <lineage>
        <taxon>Bacteria</taxon>
        <taxon>Candidatus Gribaldobacteria</taxon>
    </lineage>
</organism>
<sequence length="149" mass="17545">MQQTQSQVTIFKSIFFEIADENGLVYDFSTKKANFQLEKEDARAKFLVNLIENYGFKEEDLRLDFEPLALEILGSVDLVAFKKEKPFLACHFLHERPSYLEVSSAKEGLFRKMKDLKVEYGVLIFNTREYFFKRENKKIIEIAPALFLR</sequence>
<evidence type="ECO:0000313" key="3">
    <source>
        <dbReference type="Proteomes" id="UP000230447"/>
    </source>
</evidence>
<reference evidence="2 3" key="1">
    <citation type="submission" date="2017-09" db="EMBL/GenBank/DDBJ databases">
        <title>Depth-based differentiation of microbial function through sediment-hosted aquifers and enrichment of novel symbionts in the deep terrestrial subsurface.</title>
        <authorList>
            <person name="Probst A.J."/>
            <person name="Ladd B."/>
            <person name="Jarett J.K."/>
            <person name="Geller-Mcgrath D.E."/>
            <person name="Sieber C.M."/>
            <person name="Emerson J.B."/>
            <person name="Anantharaman K."/>
            <person name="Thomas B.C."/>
            <person name="Malmstrom R."/>
            <person name="Stieglmeier M."/>
            <person name="Klingl A."/>
            <person name="Woyke T."/>
            <person name="Ryan C.M."/>
            <person name="Banfield J.F."/>
        </authorList>
    </citation>
    <scope>NUCLEOTIDE SEQUENCE [LARGE SCALE GENOMIC DNA]</scope>
    <source>
        <strain evidence="2">CG23_combo_of_CG06-09_8_20_14_all_37_87_8</strain>
    </source>
</reference>
<evidence type="ECO:0000313" key="2">
    <source>
        <dbReference type="EMBL" id="PIP31349.1"/>
    </source>
</evidence>
<dbReference type="Proteomes" id="UP000230447">
    <property type="component" value="Unassembled WGS sequence"/>
</dbReference>
<proteinExistence type="predicted"/>
<comment type="caution">
    <text evidence="2">The sequence shown here is derived from an EMBL/GenBank/DDBJ whole genome shotgun (WGS) entry which is preliminary data.</text>
</comment>
<dbReference type="InterPro" id="IPR029464">
    <property type="entry name" value="HSDR_N"/>
</dbReference>
<feature type="domain" description="Type I restriction enzyme R protein N-terminal" evidence="1">
    <location>
        <begin position="40"/>
        <end position="138"/>
    </location>
</feature>
<evidence type="ECO:0000259" key="1">
    <source>
        <dbReference type="Pfam" id="PF13588"/>
    </source>
</evidence>
<dbReference type="Pfam" id="PF13588">
    <property type="entry name" value="HSDR_N_2"/>
    <property type="match status" value="1"/>
</dbReference>
<dbReference type="AlphaFoldDB" id="A0A2G9ZDU1"/>
<accession>A0A2G9ZDU1</accession>
<name>A0A2G9ZDU1_9BACT</name>